<dbReference type="GO" id="GO:0009706">
    <property type="term" value="C:chloroplast inner membrane"/>
    <property type="evidence" value="ECO:0007669"/>
    <property type="project" value="UniProtKB-SubCell"/>
</dbReference>
<feature type="transmembrane region" description="Helical" evidence="6">
    <location>
        <begin position="167"/>
        <end position="188"/>
    </location>
</feature>
<evidence type="ECO:0000256" key="3">
    <source>
        <dbReference type="ARBA" id="ARBA00022780"/>
    </source>
</evidence>
<feature type="transmembrane region" description="Helical" evidence="6">
    <location>
        <begin position="26"/>
        <end position="49"/>
    </location>
</feature>
<organism evidence="7">
    <name type="scientific">Barnebydendron riedelii</name>
    <dbReference type="NCBI Taxonomy" id="162669"/>
    <lineage>
        <taxon>Eukaryota</taxon>
        <taxon>Viridiplantae</taxon>
        <taxon>Streptophyta</taxon>
        <taxon>Embryophyta</taxon>
        <taxon>Tracheophyta</taxon>
        <taxon>Spermatophyta</taxon>
        <taxon>Magnoliopsida</taxon>
        <taxon>eudicotyledons</taxon>
        <taxon>Gunneridae</taxon>
        <taxon>Pentapetalae</taxon>
        <taxon>rosids</taxon>
        <taxon>fabids</taxon>
        <taxon>Fabales</taxon>
        <taxon>Fabaceae</taxon>
        <taxon>Detarioideae</taxon>
        <taxon>Barnebydendreae</taxon>
        <taxon>Barnebydendron</taxon>
    </lineage>
</organism>
<keyword evidence="6" id="KW-0472">Membrane</keyword>
<name>A0A6H0EL48_9FABA</name>
<protein>
    <submittedName>
        <fullName evidence="7">Ycf1</fullName>
    </submittedName>
</protein>
<feature type="coiled-coil region" evidence="4">
    <location>
        <begin position="578"/>
        <end position="610"/>
    </location>
</feature>
<feature type="transmembrane region" description="Helical" evidence="6">
    <location>
        <begin position="128"/>
        <end position="147"/>
    </location>
</feature>
<reference evidence="7" key="1">
    <citation type="journal article" date="2020" name="Syst. Biol.">
        <title>Exploration of Plastid Phylogenomic Conflict Yields New Insights into the Deep Relationships of Leguminosae.</title>
        <authorList>
            <person name="Zhang R."/>
            <person name="Wang Y.H."/>
            <person name="Jin J.J."/>
            <person name="Stull G.W."/>
            <person name="Bruneau A."/>
            <person name="Cardoso D."/>
            <person name="de Queiroz L.P."/>
            <person name="Moore M.J."/>
            <person name="Zhang S.D."/>
            <person name="Chen S.Y."/>
            <person name="Wang J."/>
            <person name="Li D.Z."/>
            <person name="Yi T.S."/>
        </authorList>
    </citation>
    <scope>NUCLEOTIDE SEQUENCE</scope>
    <source>
        <tissue evidence="7">Fresh</tissue>
    </source>
</reference>
<keyword evidence="6" id="KW-1133">Transmembrane helix</keyword>
<dbReference type="RefSeq" id="YP_009771800.1">
    <property type="nucleotide sequence ID" value="NC_047396.1"/>
</dbReference>
<sequence length="1751" mass="209572">MIFQSFILDNLVALCMKIMNSVVVVGLYYGFLTTFSIGPSYLFLLRARVMEEGEEGTEKKVSATTGFITGQLMMLISIYYAPLHLALGRPHTITVIALPYLLFHFFCNNNKHFFNYGSTRKNSMRNFSIQRVFLNNLILLLLNYVFLPSSMLVRLVNIYMFLGNKQILFLTSSFVSWLIGQIFIMKWIRLVLVWIQENFSIQSNKSNILKRLTILSELKNSMSQIFIIFFFIYCLYYLGKTPPPILIKKQIDGSKMKVTKQEKKRSTDEDLSASIFSEEGEDSYKIDETEERDLLQFEKPLINILFNYKRLNRPVRYIKNDRFENAIKNEMSQHFFYSCQRDGKEKISFTYPPSLSTVVEMIQRKISLSNELNNYWSSTNEKKRRSLSKKIFNSAKALDKEFLAMDVIEKSIRLGNDETKKKHLPKIYDPLLNGRYRGRIKNSFSLLIKNKTYTKNEIWINKIHGLLFHINYSELEQKMDLFDIKSLSTEISSFLNLISQFSGKGKSVSNFNFKGLYLFPKQEQKQVRIASEDKKIKMKFLFDAFLTDPNEKTIFNRKKSIGIKEISKKVPRCSYKLIDELEQMEIEEKEENKENEAEDHEIRSRKAKRVVIFTKNSKNDDTSTDNQDTKNSKKKKGGDELALIRYSQQSDFRRDIIKGSIRAQRRKTVIWKVFQASVHSPLFSDKIEKFSFFSFEIFEPMKIFFFFKNWMWKNREFKIADYAEDKTKESENKEEDKRKEYEKEEETRIEIAEAWDNFLFAQGIRGVLLLTHSILRKYILLPSLIITKNIVRMLFFQFPEWSQDLKDWNREMHIKCTYDGVPLSETEFPKNWLTDGIQIKILFPFRLKPWHRSKLRSPQKEKAPTKMKKKVQKPDFCFLNVWGMEVELPFSSYSPRNKLSFFDPILNELKKKIINVSKERVKWIMKRILFIKEKILKEIIIKLSKINQIPLFGLREIDEVSETQKDSIISNRNRMGYESSIPIQSINWTNFSLTEKKRKDLNDRTKTIIKQIEKIRKNKKKGFRTPEINISFNKTRSDDKRKRFESPQNIGSILKRTIRSVHKSYFVFQFFIERIPIDIFLCIINIPSMNVQLFLESTKKNFNKYTYDNEANEKRIDKTNQKIIHFISIIKKAIYNIDNSQIFCDVPSFSQAYVFYKLSQTQVIDLYKYKLRSVFQYPGTSLFLKNEIKDFLGGIQGMCQSKLRHKKTHNSVMNQWKNWLRDHYQYDLSQSRWSILVSQKWRNRINECRMAQKKKKDLTKCDSYEKNRLILYKKQEVDLLTNRKKKIKKQYRYDLLSYKSLNYADKKDSSIFPSIYRYRSPLQANNGKTFSYNYNYSTRKRKFFDMEDDISIKNYIGEDGIIDMEKNQDRQYFDWRLLNLDLRNKMDIEAWIDTDYYLMIHQEINPSNQKSFFFDWMGMNVEILNRSISNLELWFFSKFLKFYKTYTSKPWVIPIKFLFFNFNVKKNDNENKSITRKKKIDIFRPPSKKNIYKNNIKALNFLLRRYLRFQLKWNYCLDQKIMDNIQIYCLLLRLINLKDIAIASIQRGELSLDIMTIHNQRDLLLPQLMKKKGILVVEPVRLSIKNDGQFFMYQTIGVLLIHKSKHQFQFHQRYPKKSYVDKTNFDEPITRHQKMTENKEKNHYDLLVPENILSSRRRRELRILICFNSGNRGGMHQNTEFYNGKKVNNFCQVFAKRLDIDKKKRIYFKLFLWPNYRVEDLVCMNRYWFDTNNGIRFSMVRIHMYPRLKIR</sequence>
<evidence type="ECO:0000256" key="4">
    <source>
        <dbReference type="SAM" id="Coils"/>
    </source>
</evidence>
<comment type="subcellular location">
    <subcellularLocation>
        <location evidence="2">Plastid</location>
        <location evidence="2">Chloroplast inner membrane</location>
        <topology evidence="2">Multi-pass membrane protein</topology>
    </subcellularLocation>
</comment>
<evidence type="ECO:0000313" key="7">
    <source>
        <dbReference type="EMBL" id="QIT02585.1"/>
    </source>
</evidence>
<dbReference type="PANTHER" id="PTHR33163:SF40">
    <property type="entry name" value="PROTEIN TIC 214"/>
    <property type="match status" value="1"/>
</dbReference>
<keyword evidence="6" id="KW-0812">Transmembrane</keyword>
<evidence type="ECO:0000256" key="5">
    <source>
        <dbReference type="SAM" id="MobiDB-lite"/>
    </source>
</evidence>
<dbReference type="Pfam" id="PF05758">
    <property type="entry name" value="Ycf1"/>
    <property type="match status" value="1"/>
</dbReference>
<dbReference type="EMBL" id="MN709881">
    <property type="protein sequence ID" value="QIT02585.1"/>
    <property type="molecule type" value="Genomic_DNA"/>
</dbReference>
<keyword evidence="3" id="KW-1001">Plastid inner membrane</keyword>
<feature type="compositionally biased region" description="Basic and acidic residues" evidence="5">
    <location>
        <begin position="617"/>
        <end position="631"/>
    </location>
</feature>
<evidence type="ECO:0000256" key="1">
    <source>
        <dbReference type="ARBA" id="ARBA00002515"/>
    </source>
</evidence>
<gene>
    <name evidence="7" type="primary">ycf1</name>
</gene>
<keyword evidence="4" id="KW-0175">Coiled coil</keyword>
<geneLocation type="plastid" evidence="7"/>
<feature type="region of interest" description="Disordered" evidence="5">
    <location>
        <begin position="617"/>
        <end position="636"/>
    </location>
</feature>
<dbReference type="InterPro" id="IPR008896">
    <property type="entry name" value="TIC214"/>
</dbReference>
<dbReference type="PANTHER" id="PTHR33163">
    <property type="entry name" value="PROTEIN TIC 214-RELATED"/>
    <property type="match status" value="1"/>
</dbReference>
<feature type="transmembrane region" description="Helical" evidence="6">
    <location>
        <begin position="87"/>
        <end position="107"/>
    </location>
</feature>
<accession>A0A6H0EL48</accession>
<proteinExistence type="predicted"/>
<feature type="transmembrane region" description="Helical" evidence="6">
    <location>
        <begin position="61"/>
        <end position="81"/>
    </location>
</feature>
<comment type="function">
    <text evidence="1">Involved in protein precursor import into chloroplasts. May be part of an intermediate translocation complex acting as a protein-conducting channel at the inner envelope.</text>
</comment>
<keyword evidence="7" id="KW-0934">Plastid</keyword>
<evidence type="ECO:0000256" key="6">
    <source>
        <dbReference type="SAM" id="Phobius"/>
    </source>
</evidence>
<dbReference type="GeneID" id="54625306"/>
<feature type="transmembrane region" description="Helical" evidence="6">
    <location>
        <begin position="221"/>
        <end position="239"/>
    </location>
</feature>
<evidence type="ECO:0000256" key="2">
    <source>
        <dbReference type="ARBA" id="ARBA00004478"/>
    </source>
</evidence>